<keyword evidence="3" id="KW-1185">Reference proteome</keyword>
<accession>A0A1D7TZE5</accession>
<gene>
    <name evidence="2" type="ORF">BHK69_08440</name>
</gene>
<feature type="signal peptide" evidence="1">
    <location>
        <begin position="1"/>
        <end position="28"/>
    </location>
</feature>
<evidence type="ECO:0000313" key="3">
    <source>
        <dbReference type="Proteomes" id="UP000094969"/>
    </source>
</evidence>
<dbReference type="STRING" id="1526658.BHK69_08440"/>
<dbReference type="Proteomes" id="UP000094969">
    <property type="component" value="Chromosome"/>
</dbReference>
<dbReference type="AlphaFoldDB" id="A0A1D7TZE5"/>
<proteinExistence type="predicted"/>
<dbReference type="KEGG" id="bvv:BHK69_08440"/>
<evidence type="ECO:0000256" key="1">
    <source>
        <dbReference type="SAM" id="SignalP"/>
    </source>
</evidence>
<evidence type="ECO:0000313" key="2">
    <source>
        <dbReference type="EMBL" id="AOO80486.1"/>
    </source>
</evidence>
<reference evidence="2 3" key="1">
    <citation type="journal article" date="2015" name="Antonie Van Leeuwenhoek">
        <title>Bosea vaviloviae sp. nov., a new species of slow-growing rhizobia isolated from nodules of the relict species Vavilovia formosa (Stev.) Fed.</title>
        <authorList>
            <person name="Safronova V.I."/>
            <person name="Kuznetsova I.G."/>
            <person name="Sazanova A.L."/>
            <person name="Kimeklis A.K."/>
            <person name="Belimov A.A."/>
            <person name="Andronov E.E."/>
            <person name="Pinaev A.G."/>
            <person name="Chizhevskaya E.P."/>
            <person name="Pukhaev A.R."/>
            <person name="Popov K.P."/>
            <person name="Willems A."/>
            <person name="Tikhonovich I.A."/>
        </authorList>
    </citation>
    <scope>NUCLEOTIDE SEQUENCE [LARGE SCALE GENOMIC DNA]</scope>
    <source>
        <strain evidence="2 3">Vaf18</strain>
    </source>
</reference>
<dbReference type="EMBL" id="CP017147">
    <property type="protein sequence ID" value="AOO80486.1"/>
    <property type="molecule type" value="Genomic_DNA"/>
</dbReference>
<name>A0A1D7TZE5_9HYPH</name>
<keyword evidence="1" id="KW-0732">Signal</keyword>
<feature type="chain" id="PRO_5009099782" evidence="1">
    <location>
        <begin position="29"/>
        <end position="185"/>
    </location>
</feature>
<organism evidence="2 3">
    <name type="scientific">Bosea vaviloviae</name>
    <dbReference type="NCBI Taxonomy" id="1526658"/>
    <lineage>
        <taxon>Bacteria</taxon>
        <taxon>Pseudomonadati</taxon>
        <taxon>Pseudomonadota</taxon>
        <taxon>Alphaproteobacteria</taxon>
        <taxon>Hyphomicrobiales</taxon>
        <taxon>Boseaceae</taxon>
        <taxon>Bosea</taxon>
    </lineage>
</organism>
<protein>
    <submittedName>
        <fullName evidence="2">Uncharacterized protein</fullName>
    </submittedName>
</protein>
<sequence length="185" mass="19979">MRRRLAWLVSVGLMSASAALIVAAHAQALQTTPASPARMIDAWPGIVLFCMPSRQEWGATACGVAAREAERQAAAASIKLIAVSAAEAGLSVGPNSAAPSFVWPQALRLFLQFHPVGEGSKRWRLSTKAYELTPPAPEQAGQAPKWHYVYDHFSVLDEGKEIRATEEAAPPLLELFFATMTKPRS</sequence>